<dbReference type="STRING" id="1265819.PGRAN_11531"/>
<dbReference type="PATRIC" id="fig|1265819.5.peg.2306"/>
<evidence type="ECO:0000313" key="1">
    <source>
        <dbReference type="EMBL" id="EUJ22783.1"/>
    </source>
</evidence>
<proteinExistence type="predicted"/>
<evidence type="ECO:0000313" key="2">
    <source>
        <dbReference type="Proteomes" id="UP000019253"/>
    </source>
</evidence>
<dbReference type="RefSeq" id="WP_036067064.1">
    <property type="nucleotide sequence ID" value="NZ_AODD01000017.1"/>
</dbReference>
<accession>W7BRB7</accession>
<protein>
    <submittedName>
        <fullName evidence="1">Uncharacterized protein</fullName>
    </submittedName>
</protein>
<name>W7BRB7_9LIST</name>
<keyword evidence="2" id="KW-1185">Reference proteome</keyword>
<dbReference type="EMBL" id="AODD01000017">
    <property type="protein sequence ID" value="EUJ22783.1"/>
    <property type="molecule type" value="Genomic_DNA"/>
</dbReference>
<comment type="caution">
    <text evidence="1">The sequence shown here is derived from an EMBL/GenBank/DDBJ whole genome shotgun (WGS) entry which is preliminary data.</text>
</comment>
<sequence length="60" mass="6661">MKKIILRGIVGMMLAMTPIFSLPAFIGQAANVEKEYVIAELFPDPVLAAKIAFVLKKRKE</sequence>
<organism evidence="1 2">
    <name type="scientific">Listeria grandensis FSL F6-0971</name>
    <dbReference type="NCBI Taxonomy" id="1265819"/>
    <lineage>
        <taxon>Bacteria</taxon>
        <taxon>Bacillati</taxon>
        <taxon>Bacillota</taxon>
        <taxon>Bacilli</taxon>
        <taxon>Bacillales</taxon>
        <taxon>Listeriaceae</taxon>
        <taxon>Listeria</taxon>
    </lineage>
</organism>
<reference evidence="1 2" key="1">
    <citation type="journal article" date="2014" name="Int. J. Syst. Evol. Microbiol.">
        <title>Listeria floridensis sp. nov., Listeria aquatica sp. nov., Listeria cornellensis sp. nov., Listeria riparia sp. nov. and Listeria grandensis sp. nov., from agricultural and natural environments.</title>
        <authorList>
            <person name="den Bakker H.C."/>
            <person name="Warchocki S."/>
            <person name="Wright E.M."/>
            <person name="Allred A.F."/>
            <person name="Ahlstrom C."/>
            <person name="Manuel C.S."/>
            <person name="Stasiewicz M.J."/>
            <person name="Burrell A."/>
            <person name="Roof S."/>
            <person name="Strawn L."/>
            <person name="Fortes E.D."/>
            <person name="Nightingale K.K."/>
            <person name="Kephart D."/>
            <person name="Wiedmann M."/>
        </authorList>
    </citation>
    <scope>NUCLEOTIDE SEQUENCE [LARGE SCALE GENOMIC DNA]</scope>
    <source>
        <strain evidence="2">FSL F6-971</strain>
    </source>
</reference>
<gene>
    <name evidence="1" type="ORF">PGRAN_11531</name>
</gene>
<dbReference type="AlphaFoldDB" id="W7BRB7"/>
<dbReference type="Proteomes" id="UP000019253">
    <property type="component" value="Unassembled WGS sequence"/>
</dbReference>